<evidence type="ECO:0000313" key="4">
    <source>
        <dbReference type="Proteomes" id="UP001316803"/>
    </source>
</evidence>
<dbReference type="InterPro" id="IPR023398">
    <property type="entry name" value="TIF_eIF4e-like"/>
</dbReference>
<name>A0AAN8FG79_9EURO</name>
<reference evidence="3 4" key="1">
    <citation type="submission" date="2022-12" db="EMBL/GenBank/DDBJ databases">
        <title>Genomic features and morphological characterization of a novel Knufia sp. strain isolated from spacecraft assembly facility.</title>
        <authorList>
            <person name="Teixeira M."/>
            <person name="Chander A.M."/>
            <person name="Stajich J.E."/>
            <person name="Venkateswaran K."/>
        </authorList>
    </citation>
    <scope>NUCLEOTIDE SEQUENCE [LARGE SCALE GENOMIC DNA]</scope>
    <source>
        <strain evidence="3 4">FJI-L2-BK-P2</strain>
    </source>
</reference>
<dbReference type="PANTHER" id="PTHR31977">
    <property type="entry name" value="UPF0696 PROTEIN C11ORF68"/>
    <property type="match status" value="1"/>
</dbReference>
<organism evidence="3 4">
    <name type="scientific">Knufia fluminis</name>
    <dbReference type="NCBI Taxonomy" id="191047"/>
    <lineage>
        <taxon>Eukaryota</taxon>
        <taxon>Fungi</taxon>
        <taxon>Dikarya</taxon>
        <taxon>Ascomycota</taxon>
        <taxon>Pezizomycotina</taxon>
        <taxon>Eurotiomycetes</taxon>
        <taxon>Chaetothyriomycetidae</taxon>
        <taxon>Chaetothyriales</taxon>
        <taxon>Trichomeriaceae</taxon>
        <taxon>Knufia</taxon>
    </lineage>
</organism>
<dbReference type="EMBL" id="JAKLMC020000002">
    <property type="protein sequence ID" value="KAK5957956.1"/>
    <property type="molecule type" value="Genomic_DNA"/>
</dbReference>
<gene>
    <name evidence="3" type="ORF">OHC33_001146</name>
</gene>
<protein>
    <recommendedName>
        <fullName evidence="5">DUF1917-domain-containing protein</fullName>
    </recommendedName>
</protein>
<dbReference type="SUPFAM" id="SSF55418">
    <property type="entry name" value="eIF4e-like"/>
    <property type="match status" value="1"/>
</dbReference>
<dbReference type="Gene3D" id="3.30.760.10">
    <property type="entry name" value="RNA Cap, Translation Initiation Factor Eif4e"/>
    <property type="match status" value="1"/>
</dbReference>
<keyword evidence="4" id="KW-1185">Reference proteome</keyword>
<evidence type="ECO:0008006" key="5">
    <source>
        <dbReference type="Google" id="ProtNLM"/>
    </source>
</evidence>
<comment type="similarity">
    <text evidence="1">Belongs to the UPF0696 family.</text>
</comment>
<evidence type="ECO:0000256" key="1">
    <source>
        <dbReference type="ARBA" id="ARBA00010568"/>
    </source>
</evidence>
<dbReference type="PANTHER" id="PTHR31977:SF1">
    <property type="entry name" value="UPF0696 PROTEIN C11ORF68"/>
    <property type="match status" value="1"/>
</dbReference>
<evidence type="ECO:0000313" key="3">
    <source>
        <dbReference type="EMBL" id="KAK5957956.1"/>
    </source>
</evidence>
<dbReference type="Proteomes" id="UP001316803">
    <property type="component" value="Unassembled WGS sequence"/>
</dbReference>
<proteinExistence type="inferred from homology"/>
<dbReference type="InterPro" id="IPR015034">
    <property type="entry name" value="Bles03"/>
</dbReference>
<accession>A0AAN8FG79</accession>
<dbReference type="AlphaFoldDB" id="A0AAN8FG79"/>
<feature type="region of interest" description="Disordered" evidence="2">
    <location>
        <begin position="81"/>
        <end position="125"/>
    </location>
</feature>
<dbReference type="Pfam" id="PF08939">
    <property type="entry name" value="Bles03"/>
    <property type="match status" value="1"/>
</dbReference>
<evidence type="ECO:0000256" key="2">
    <source>
        <dbReference type="SAM" id="MobiDB-lite"/>
    </source>
</evidence>
<feature type="compositionally biased region" description="Basic and acidic residues" evidence="2">
    <location>
        <begin position="84"/>
        <end position="103"/>
    </location>
</feature>
<comment type="caution">
    <text evidence="3">The sequence shown here is derived from an EMBL/GenBank/DDBJ whole genome shotgun (WGS) entry which is preliminary data.</text>
</comment>
<sequence length="360" mass="40636">MDDISTASETTRVEDAGDELSIISDDSSFYGDKTLKQKYKEEVSAIDTEDYWHIHDWNLQVIAARAVERYPEEWWINSKKRKRVDQGHDHATKRIKTEDEGSKSQELPLRPLPSNPYNPYEGQPSALQLKGSVDEFLTRLKPSSADTKHPWIWCANFQAEYRPANENLPVFKQVGTKLLENFAAKRHKLETSFDPPKSAASITRMMGPDRKNVEEDIMLAAKKNGVNCGKWMLFPTEDKVDRYWADVARGTVEGRLGIAAKVATRSDKPGDGSTRVICVYTKDISDEADIKRVLKELVRLRLASAISGPPQKGAGVQSQIWYKPDCYTYLELMNGNEYKIKPTLYGTSSLLTASDVRGLA</sequence>